<accession>A0A9Q9AH24</accession>
<evidence type="ECO:0000256" key="7">
    <source>
        <dbReference type="ARBA" id="ARBA00023061"/>
    </source>
</evidence>
<dbReference type="Pfam" id="PF03306">
    <property type="entry name" value="AAL_decarboxy"/>
    <property type="match status" value="1"/>
</dbReference>
<keyword evidence="8" id="KW-0456">Lyase</keyword>
<dbReference type="OrthoDB" id="509395at2759"/>
<evidence type="ECO:0000256" key="5">
    <source>
        <dbReference type="ARBA" id="ARBA00020164"/>
    </source>
</evidence>
<evidence type="ECO:0000256" key="8">
    <source>
        <dbReference type="ARBA" id="ARBA00023239"/>
    </source>
</evidence>
<evidence type="ECO:0000313" key="10">
    <source>
        <dbReference type="Proteomes" id="UP001056384"/>
    </source>
</evidence>
<dbReference type="EMBL" id="CP099419">
    <property type="protein sequence ID" value="USW49042.1"/>
    <property type="molecule type" value="Genomic_DNA"/>
</dbReference>
<protein>
    <recommendedName>
        <fullName evidence="5">Alpha-acetolactate decarboxylase</fullName>
        <ecNumber evidence="4">4.1.1.5</ecNumber>
    </recommendedName>
</protein>
<dbReference type="InterPro" id="IPR005128">
    <property type="entry name" value="Acetolactate_a_deCO2ase"/>
</dbReference>
<dbReference type="PANTHER" id="PTHR35524">
    <property type="entry name" value="ALPHA-ACETOLACTATE DECARBOXYLASE"/>
    <property type="match status" value="1"/>
</dbReference>
<evidence type="ECO:0000256" key="6">
    <source>
        <dbReference type="ARBA" id="ARBA00022793"/>
    </source>
</evidence>
<evidence type="ECO:0000256" key="2">
    <source>
        <dbReference type="ARBA" id="ARBA00005170"/>
    </source>
</evidence>
<dbReference type="GO" id="GO:0047605">
    <property type="term" value="F:acetolactate decarboxylase activity"/>
    <property type="evidence" value="ECO:0007669"/>
    <property type="project" value="UniProtKB-EC"/>
</dbReference>
<organism evidence="9 10">
    <name type="scientific">Septoria linicola</name>
    <dbReference type="NCBI Taxonomy" id="215465"/>
    <lineage>
        <taxon>Eukaryota</taxon>
        <taxon>Fungi</taxon>
        <taxon>Dikarya</taxon>
        <taxon>Ascomycota</taxon>
        <taxon>Pezizomycotina</taxon>
        <taxon>Dothideomycetes</taxon>
        <taxon>Dothideomycetidae</taxon>
        <taxon>Mycosphaerellales</taxon>
        <taxon>Mycosphaerellaceae</taxon>
        <taxon>Septoria</taxon>
    </lineage>
</organism>
<keyword evidence="7" id="KW-0005">Acetoin biosynthesis</keyword>
<keyword evidence="10" id="KW-1185">Reference proteome</keyword>
<evidence type="ECO:0000256" key="3">
    <source>
        <dbReference type="ARBA" id="ARBA00007106"/>
    </source>
</evidence>
<name>A0A9Q9AH24_9PEZI</name>
<evidence type="ECO:0000256" key="4">
    <source>
        <dbReference type="ARBA" id="ARBA00013204"/>
    </source>
</evidence>
<reference evidence="9" key="1">
    <citation type="submission" date="2022-06" db="EMBL/GenBank/DDBJ databases">
        <title>Complete genome sequences of two strains of the flax pathogen Septoria linicola.</title>
        <authorList>
            <person name="Lapalu N."/>
            <person name="Simon A."/>
            <person name="Demenou B."/>
            <person name="Paumier D."/>
            <person name="Guillot M.-P."/>
            <person name="Gout L."/>
            <person name="Valade R."/>
        </authorList>
    </citation>
    <scope>NUCLEOTIDE SEQUENCE</scope>
    <source>
        <strain evidence="9">SE15195</strain>
    </source>
</reference>
<comment type="pathway">
    <text evidence="2">Polyol metabolism; (R,R)-butane-2,3-diol biosynthesis; (R,R)-butane-2,3-diol from pyruvate: step 2/3.</text>
</comment>
<dbReference type="Gene3D" id="3.30.1330.80">
    <property type="entry name" value="Hypothetical protein, similar to alpha- acetolactate decarboxylase, domain 2"/>
    <property type="match status" value="2"/>
</dbReference>
<comment type="similarity">
    <text evidence="3">Belongs to the alpha-acetolactate decarboxylase family.</text>
</comment>
<evidence type="ECO:0000313" key="9">
    <source>
        <dbReference type="EMBL" id="USW49042.1"/>
    </source>
</evidence>
<dbReference type="Proteomes" id="UP001056384">
    <property type="component" value="Chromosome 2"/>
</dbReference>
<comment type="catalytic activity">
    <reaction evidence="1">
        <text>(2S)-2-acetolactate + H(+) = (R)-acetoin + CO2</text>
        <dbReference type="Rhea" id="RHEA:21580"/>
        <dbReference type="ChEBI" id="CHEBI:15378"/>
        <dbReference type="ChEBI" id="CHEBI:15686"/>
        <dbReference type="ChEBI" id="CHEBI:16526"/>
        <dbReference type="ChEBI" id="CHEBI:58476"/>
        <dbReference type="EC" id="4.1.1.5"/>
    </reaction>
</comment>
<dbReference type="PANTHER" id="PTHR35524:SF1">
    <property type="entry name" value="ALPHA-ACETOLACTATE DECARBOXYLASE"/>
    <property type="match status" value="1"/>
</dbReference>
<dbReference type="SUPFAM" id="SSF117856">
    <property type="entry name" value="AF0104/ALDC/Ptd012-like"/>
    <property type="match status" value="1"/>
</dbReference>
<dbReference type="GO" id="GO:0045151">
    <property type="term" value="P:acetoin biosynthetic process"/>
    <property type="evidence" value="ECO:0007669"/>
    <property type="project" value="UniProtKB-KW"/>
</dbReference>
<keyword evidence="6" id="KW-0210">Decarboxylase</keyword>
<sequence length="203" mass="22688">MAKTIPNDIFQYSLLSAYNAGLKDGGPPVPFLKTQGSHGIGFLEDEESDLIQIDGVAYTIDQDGDVDLAEKDDAAPFVMITNFQPKKREQPPASTTAKQVKELFARNRNTPITFRVKGNFKYINTKQQTYWDVSGQLFGFCVPDWQKAVSGEGLQCMFLSEDEEHGGRVIDFETGVGAVLEWATCGRLHLGFPQDEEFEEIRL</sequence>
<dbReference type="AlphaFoldDB" id="A0A9Q9AH24"/>
<evidence type="ECO:0000256" key="1">
    <source>
        <dbReference type="ARBA" id="ARBA00001784"/>
    </source>
</evidence>
<dbReference type="EC" id="4.1.1.5" evidence="4"/>
<gene>
    <name evidence="9" type="ORF">Slin15195_G023610</name>
</gene>
<proteinExistence type="inferred from homology"/>